<dbReference type="Pfam" id="PF08448">
    <property type="entry name" value="PAS_4"/>
    <property type="match status" value="1"/>
</dbReference>
<dbReference type="SUPFAM" id="SSF81606">
    <property type="entry name" value="PP2C-like"/>
    <property type="match status" value="1"/>
</dbReference>
<dbReference type="PROSITE" id="PS50112">
    <property type="entry name" value="PAS"/>
    <property type="match status" value="2"/>
</dbReference>
<dbReference type="SMART" id="SM00091">
    <property type="entry name" value="PAS"/>
    <property type="match status" value="3"/>
</dbReference>
<reference evidence="5 6" key="1">
    <citation type="submission" date="2020-07" db="EMBL/GenBank/DDBJ databases">
        <title>Sequencing the genomes of 1000 actinobacteria strains.</title>
        <authorList>
            <person name="Klenk H.-P."/>
        </authorList>
    </citation>
    <scope>NUCLEOTIDE SEQUENCE [LARGE SCALE GENOMIC DNA]</scope>
    <source>
        <strain evidence="5 6">DSM 18248</strain>
    </source>
</reference>
<dbReference type="Gene3D" id="3.30.450.40">
    <property type="match status" value="1"/>
</dbReference>
<name>A0A7Y9YEW1_9ACTN</name>
<evidence type="ECO:0000313" key="6">
    <source>
        <dbReference type="Proteomes" id="UP000537326"/>
    </source>
</evidence>
<dbReference type="PANTHER" id="PTHR43156:SF2">
    <property type="entry name" value="STAGE II SPORULATION PROTEIN E"/>
    <property type="match status" value="1"/>
</dbReference>
<dbReference type="InterPro" id="IPR052016">
    <property type="entry name" value="Bact_Sigma-Reg"/>
</dbReference>
<dbReference type="Proteomes" id="UP000537326">
    <property type="component" value="Unassembled WGS sequence"/>
</dbReference>
<organism evidence="5 6">
    <name type="scientific">Nocardioides marinus</name>
    <dbReference type="NCBI Taxonomy" id="374514"/>
    <lineage>
        <taxon>Bacteria</taxon>
        <taxon>Bacillati</taxon>
        <taxon>Actinomycetota</taxon>
        <taxon>Actinomycetes</taxon>
        <taxon>Propionibacteriales</taxon>
        <taxon>Nocardioidaceae</taxon>
        <taxon>Nocardioides</taxon>
    </lineage>
</organism>
<keyword evidence="6" id="KW-1185">Reference proteome</keyword>
<keyword evidence="1" id="KW-0378">Hydrolase</keyword>
<feature type="domain" description="PAC" evidence="4">
    <location>
        <begin position="90"/>
        <end position="142"/>
    </location>
</feature>
<protein>
    <submittedName>
        <fullName evidence="5">Serine phosphatase RsbU (Regulator of sigma subunit)/anti-sigma regulatory factor (Ser/Thr protein kinase)</fullName>
    </submittedName>
</protein>
<dbReference type="InterPro" id="IPR036890">
    <property type="entry name" value="HATPase_C_sf"/>
</dbReference>
<sequence>MDEHDAGGPAGPDVEQVMWQLAVDAAGIGAFDWDLRTGALRWDDRLLTVFGLTREQFGGTIEAFNDALHPDDVPRVSAALERAIATCGEYVAEYRIVPPGGEQRWVAARGRAMPGEDGTAIRLIGAAYDTTATVDAEARIARILEAMPTAFFHLDREWRFTMANSEALRLLQRPRHELVGEIVWEAFPAAVDSDFERHYRKAMESGEPVGFDAYYPEPLEAWYEVRAWPNPDGLGVYFNDVSARHRAQQQMELIAERDELLARVTTELTGTLDPSEALHRLARLLVPRLGSAAAAALVDTAALDGRFAVLRQVGGWHVQDETDVRGRTGAGSVQFLPRELMAALDRDRVVTDVSDPTLRAALVADALPDVTGPVVALPLRGRERLVGVVVVAAPVDADFSEEELDTLTAIASRAGLAIDNARLFAEQRDLAEGLQRSLLSRAPHPEGLEVAVCYEAAAHTAQVGGDWYDAFVLESGDTVVVVGDVVGHDTEAAAAMGQMRSLLRGIAVHAEEGPADLLRGVDRVLHRLGSQTTATALVARISAETDDQGRRRVRWSSAGHPPPVVRGPDGGCRLLESGADDLLLGLDPSAERTESTAVLEHGGMLVLYTDGLVERRGEDLDVGLDRLCDTAGHLVLDQQEPLATWCDGLVARMVPADKRDDDVALVAVRVGEEGGVPGVEPGRAPVREHVTVMMLPAEPTSVGRARQVVREALREQGTVVVDRNGEVQPVEDETMLATSELVTNALVHAGTSVLLRVTAGPRGVRVEVQDGSAHSPVPRAHSVTSATGRGLRMVDSVVDRWDVWRQPDGKTVWFQIGVPPGLDVAPDQPSTAPVPTRQVVLCEVPLLMHWAWQEHAAALLREYLLLVLAEDPAALETHAAASDALDLLREGVPAPPAIDGGPDAVLSIAEEGPEVAAEVVLEVPERSVASFAALDRSLAAATAAARAGRLLGPPTQPEIEQLRSWLCGEVARQAVDGAGPRPWPGTVAPGGVRRVVDEVVCAGLLEGAGAALLADEESVLVGVTPQAAALLGYGDVSDLLGRPVLAVVPPRFHQAHVAGTTLHATNGRDVLLDVPLQVPVVHADGEERVLGIRVSAHRVESQAYFLATLTPAVAPPG</sequence>
<dbReference type="Pfam" id="PF08447">
    <property type="entry name" value="PAS_3"/>
    <property type="match status" value="1"/>
</dbReference>
<dbReference type="PANTHER" id="PTHR43156">
    <property type="entry name" value="STAGE II SPORULATION PROTEIN E-RELATED"/>
    <property type="match status" value="1"/>
</dbReference>
<accession>A0A7Y9YEW1</accession>
<dbReference type="InterPro" id="IPR003594">
    <property type="entry name" value="HATPase_dom"/>
</dbReference>
<dbReference type="EMBL" id="JACBZI010000001">
    <property type="protein sequence ID" value="NYI09957.1"/>
    <property type="molecule type" value="Genomic_DNA"/>
</dbReference>
<dbReference type="SUPFAM" id="SSF55781">
    <property type="entry name" value="GAF domain-like"/>
    <property type="match status" value="1"/>
</dbReference>
<evidence type="ECO:0000256" key="2">
    <source>
        <dbReference type="SAM" id="MobiDB-lite"/>
    </source>
</evidence>
<dbReference type="CDD" id="cd16936">
    <property type="entry name" value="HATPase_RsbW-like"/>
    <property type="match status" value="1"/>
</dbReference>
<dbReference type="InterPro" id="IPR029016">
    <property type="entry name" value="GAF-like_dom_sf"/>
</dbReference>
<dbReference type="Gene3D" id="3.60.40.10">
    <property type="entry name" value="PPM-type phosphatase domain"/>
    <property type="match status" value="1"/>
</dbReference>
<feature type="region of interest" description="Disordered" evidence="2">
    <location>
        <begin position="549"/>
        <end position="569"/>
    </location>
</feature>
<dbReference type="InterPro" id="IPR013656">
    <property type="entry name" value="PAS_4"/>
</dbReference>
<dbReference type="InterPro" id="IPR001932">
    <property type="entry name" value="PPM-type_phosphatase-like_dom"/>
</dbReference>
<dbReference type="SMART" id="SM00065">
    <property type="entry name" value="GAF"/>
    <property type="match status" value="1"/>
</dbReference>
<evidence type="ECO:0000313" key="5">
    <source>
        <dbReference type="EMBL" id="NYI09957.1"/>
    </source>
</evidence>
<dbReference type="Gene3D" id="3.30.450.20">
    <property type="entry name" value="PAS domain"/>
    <property type="match status" value="3"/>
</dbReference>
<dbReference type="Pfam" id="PF07228">
    <property type="entry name" value="SpoIIE"/>
    <property type="match status" value="1"/>
</dbReference>
<proteinExistence type="predicted"/>
<dbReference type="SUPFAM" id="SSF55785">
    <property type="entry name" value="PYP-like sensor domain (PAS domain)"/>
    <property type="match status" value="3"/>
</dbReference>
<dbReference type="InterPro" id="IPR000700">
    <property type="entry name" value="PAS-assoc_C"/>
</dbReference>
<feature type="domain" description="PAS" evidence="3">
    <location>
        <begin position="15"/>
        <end position="87"/>
    </location>
</feature>
<dbReference type="AlphaFoldDB" id="A0A7Y9YEW1"/>
<dbReference type="RefSeq" id="WP_179530864.1">
    <property type="nucleotide sequence ID" value="NZ_BAAAPP010000004.1"/>
</dbReference>
<dbReference type="GO" id="GO:0016791">
    <property type="term" value="F:phosphatase activity"/>
    <property type="evidence" value="ECO:0007669"/>
    <property type="project" value="TreeGrafter"/>
</dbReference>
<dbReference type="SUPFAM" id="SSF55874">
    <property type="entry name" value="ATPase domain of HSP90 chaperone/DNA topoisomerase II/histidine kinase"/>
    <property type="match status" value="1"/>
</dbReference>
<comment type="caution">
    <text evidence="5">The sequence shown here is derived from an EMBL/GenBank/DDBJ whole genome shotgun (WGS) entry which is preliminary data.</text>
</comment>
<dbReference type="InterPro" id="IPR000014">
    <property type="entry name" value="PAS"/>
</dbReference>
<dbReference type="Gene3D" id="3.30.565.10">
    <property type="entry name" value="Histidine kinase-like ATPase, C-terminal domain"/>
    <property type="match status" value="1"/>
</dbReference>
<evidence type="ECO:0000259" key="4">
    <source>
        <dbReference type="PROSITE" id="PS50113"/>
    </source>
</evidence>
<dbReference type="InterPro" id="IPR035965">
    <property type="entry name" value="PAS-like_dom_sf"/>
</dbReference>
<dbReference type="CDD" id="cd00130">
    <property type="entry name" value="PAS"/>
    <property type="match status" value="2"/>
</dbReference>
<dbReference type="PROSITE" id="PS50113">
    <property type="entry name" value="PAC"/>
    <property type="match status" value="1"/>
</dbReference>
<evidence type="ECO:0000256" key="1">
    <source>
        <dbReference type="ARBA" id="ARBA00022801"/>
    </source>
</evidence>
<dbReference type="InterPro" id="IPR036457">
    <property type="entry name" value="PPM-type-like_dom_sf"/>
</dbReference>
<dbReference type="Pfam" id="PF13185">
    <property type="entry name" value="GAF_2"/>
    <property type="match status" value="1"/>
</dbReference>
<feature type="domain" description="PAS" evidence="3">
    <location>
        <begin position="136"/>
        <end position="206"/>
    </location>
</feature>
<dbReference type="InterPro" id="IPR003018">
    <property type="entry name" value="GAF"/>
</dbReference>
<dbReference type="SMART" id="SM00331">
    <property type="entry name" value="PP2C_SIG"/>
    <property type="match status" value="1"/>
</dbReference>
<evidence type="ECO:0000259" key="3">
    <source>
        <dbReference type="PROSITE" id="PS50112"/>
    </source>
</evidence>
<dbReference type="Pfam" id="PF13581">
    <property type="entry name" value="HATPase_c_2"/>
    <property type="match status" value="1"/>
</dbReference>
<dbReference type="Gene3D" id="2.10.70.100">
    <property type="match status" value="1"/>
</dbReference>
<dbReference type="InterPro" id="IPR013655">
    <property type="entry name" value="PAS_fold_3"/>
</dbReference>
<gene>
    <name evidence="5" type="ORF">BKA05_001472</name>
</gene>